<organism evidence="2 3">
    <name type="scientific">Larkinella rosea</name>
    <dbReference type="NCBI Taxonomy" id="2025312"/>
    <lineage>
        <taxon>Bacteria</taxon>
        <taxon>Pseudomonadati</taxon>
        <taxon>Bacteroidota</taxon>
        <taxon>Cytophagia</taxon>
        <taxon>Cytophagales</taxon>
        <taxon>Spirosomataceae</taxon>
        <taxon>Larkinella</taxon>
    </lineage>
</organism>
<evidence type="ECO:0000256" key="1">
    <source>
        <dbReference type="SAM" id="Phobius"/>
    </source>
</evidence>
<dbReference type="Proteomes" id="UP000271925">
    <property type="component" value="Unassembled WGS sequence"/>
</dbReference>
<dbReference type="AlphaFoldDB" id="A0A3P1C0A8"/>
<dbReference type="RefSeq" id="WP_124870646.1">
    <property type="nucleotide sequence ID" value="NZ_RQJO01000007.1"/>
</dbReference>
<keyword evidence="3" id="KW-1185">Reference proteome</keyword>
<keyword evidence="1" id="KW-1133">Transmembrane helix</keyword>
<accession>A0A3P1C0A8</accession>
<evidence type="ECO:0000313" key="3">
    <source>
        <dbReference type="Proteomes" id="UP000271925"/>
    </source>
</evidence>
<proteinExistence type="predicted"/>
<sequence>MNEPNIPKKNAKPKKRSTLLKQLLPLTPILTLIIGFFLNSGYEQFKAMQTSDAQDRARKREFIDRQLSEFYYPILHHLQKDDAVWSMWNDNQFSDKNGRLAKYIEQEVLLPNHESISKLLETKFNLVRNSSENIDINSLNNQLLQYQRHIAVYRALRKTNDKRNTTGLPGCNCSFPNQLEKEINKRIASLESQRKSL</sequence>
<keyword evidence="1" id="KW-0472">Membrane</keyword>
<keyword evidence="1" id="KW-0812">Transmembrane</keyword>
<dbReference type="OrthoDB" id="483649at2"/>
<dbReference type="EMBL" id="RQJO01000007">
    <property type="protein sequence ID" value="RRB06841.1"/>
    <property type="molecule type" value="Genomic_DNA"/>
</dbReference>
<reference evidence="2 3" key="1">
    <citation type="submission" date="2018-11" db="EMBL/GenBank/DDBJ databases">
        <authorList>
            <person name="Zhou Z."/>
            <person name="Wang G."/>
        </authorList>
    </citation>
    <scope>NUCLEOTIDE SEQUENCE [LARGE SCALE GENOMIC DNA]</scope>
    <source>
        <strain evidence="2 3">KCTC52004</strain>
    </source>
</reference>
<protein>
    <submittedName>
        <fullName evidence="2">Uncharacterized protein</fullName>
    </submittedName>
</protein>
<name>A0A3P1C0A8_9BACT</name>
<evidence type="ECO:0000313" key="2">
    <source>
        <dbReference type="EMBL" id="RRB06841.1"/>
    </source>
</evidence>
<comment type="caution">
    <text evidence="2">The sequence shown here is derived from an EMBL/GenBank/DDBJ whole genome shotgun (WGS) entry which is preliminary data.</text>
</comment>
<gene>
    <name evidence="2" type="ORF">EHT25_03370</name>
</gene>
<feature type="transmembrane region" description="Helical" evidence="1">
    <location>
        <begin position="23"/>
        <end position="42"/>
    </location>
</feature>